<dbReference type="Proteomes" id="UP000704341">
    <property type="component" value="Unassembled WGS sequence"/>
</dbReference>
<protein>
    <submittedName>
        <fullName evidence="1">Uncharacterized protein</fullName>
    </submittedName>
</protein>
<sequence>MRNVILNPTKQIARKINRTIEQHYQPHVKQALFVFTTNFGDHSAYKMSLDTFPAIGSSISTMMVSEIPTPDITKQQYILMLFSIYKHWPTLPLVLRGYTPKQVRWFRQKFGTRVFSEHTTVDWWKNIK</sequence>
<evidence type="ECO:0000313" key="1">
    <source>
        <dbReference type="EMBL" id="MBD5806175.1"/>
    </source>
</evidence>
<keyword evidence="2" id="KW-1185">Reference proteome</keyword>
<organism evidence="1 2">
    <name type="scientific">Limosilactobacillus walteri</name>
    <dbReference type="NCBI Taxonomy" id="2268022"/>
    <lineage>
        <taxon>Bacteria</taxon>
        <taxon>Bacillati</taxon>
        <taxon>Bacillota</taxon>
        <taxon>Bacilli</taxon>
        <taxon>Lactobacillales</taxon>
        <taxon>Lactobacillaceae</taxon>
        <taxon>Limosilactobacillus</taxon>
    </lineage>
</organism>
<dbReference type="EMBL" id="QORN01000010">
    <property type="protein sequence ID" value="MBD5806175.1"/>
    <property type="molecule type" value="Genomic_DNA"/>
</dbReference>
<name>A0ABR8P618_9LACO</name>
<accession>A0ABR8P618</accession>
<gene>
    <name evidence="1" type="ORF">DTK66_03425</name>
</gene>
<evidence type="ECO:0000313" key="2">
    <source>
        <dbReference type="Proteomes" id="UP000704341"/>
    </source>
</evidence>
<reference evidence="1 2" key="1">
    <citation type="submission" date="2018-07" db="EMBL/GenBank/DDBJ databases">
        <title>Phylogenomic Insights into understanding Host Adaptation of Lactobacillus reuteri by a novel species, Lactobacillus spp. M31.</title>
        <authorList>
            <person name="Sharma S."/>
            <person name="Patil P."/>
            <person name="Korpole S."/>
            <person name="Patil P.B."/>
        </authorList>
    </citation>
    <scope>NUCLEOTIDE SEQUENCE [LARGE SCALE GENOMIC DNA]</scope>
    <source>
        <strain evidence="1 2">M31</strain>
    </source>
</reference>
<comment type="caution">
    <text evidence="1">The sequence shown here is derived from an EMBL/GenBank/DDBJ whole genome shotgun (WGS) entry which is preliminary data.</text>
</comment>
<dbReference type="RefSeq" id="WP_153929999.1">
    <property type="nucleotide sequence ID" value="NZ_QORN01000010.1"/>
</dbReference>
<proteinExistence type="predicted"/>